<feature type="compositionally biased region" description="Acidic residues" evidence="1">
    <location>
        <begin position="1394"/>
        <end position="1461"/>
    </location>
</feature>
<dbReference type="InterPro" id="IPR052957">
    <property type="entry name" value="Auxin_embryo_med"/>
</dbReference>
<evidence type="ECO:0000256" key="1">
    <source>
        <dbReference type="SAM" id="MobiDB-lite"/>
    </source>
</evidence>
<dbReference type="NCBIfam" id="NF047352">
    <property type="entry name" value="P_loop_sacsin"/>
    <property type="match status" value="1"/>
</dbReference>
<evidence type="ECO:0000313" key="2">
    <source>
        <dbReference type="EMBL" id="KAK4235362.1"/>
    </source>
</evidence>
<dbReference type="PANTHER" id="PTHR32387">
    <property type="entry name" value="WU:FJ29H11"/>
    <property type="match status" value="1"/>
</dbReference>
<dbReference type="SUPFAM" id="SSF55874">
    <property type="entry name" value="ATPase domain of HSP90 chaperone/DNA topoisomerase II/histidine kinase"/>
    <property type="match status" value="1"/>
</dbReference>
<evidence type="ECO:0000313" key="3">
    <source>
        <dbReference type="Proteomes" id="UP001303760"/>
    </source>
</evidence>
<evidence type="ECO:0008006" key="4">
    <source>
        <dbReference type="Google" id="ProtNLM"/>
    </source>
</evidence>
<dbReference type="EMBL" id="MU860274">
    <property type="protein sequence ID" value="KAK4235362.1"/>
    <property type="molecule type" value="Genomic_DNA"/>
</dbReference>
<name>A0AAN7C5F5_9PEZI</name>
<proteinExistence type="predicted"/>
<comment type="caution">
    <text evidence="2">The sequence shown here is derived from an EMBL/GenBank/DDBJ whole genome shotgun (WGS) entry which is preliminary data.</text>
</comment>
<accession>A0AAN7C5F5</accession>
<reference evidence="2" key="2">
    <citation type="submission" date="2023-05" db="EMBL/GenBank/DDBJ databases">
        <authorList>
            <consortium name="Lawrence Berkeley National Laboratory"/>
            <person name="Steindorff A."/>
            <person name="Hensen N."/>
            <person name="Bonometti L."/>
            <person name="Westerberg I."/>
            <person name="Brannstrom I.O."/>
            <person name="Guillou S."/>
            <person name="Cros-Aarteil S."/>
            <person name="Calhoun S."/>
            <person name="Haridas S."/>
            <person name="Kuo A."/>
            <person name="Mondo S."/>
            <person name="Pangilinan J."/>
            <person name="Riley R."/>
            <person name="Labutti K."/>
            <person name="Andreopoulos B."/>
            <person name="Lipzen A."/>
            <person name="Chen C."/>
            <person name="Yanf M."/>
            <person name="Daum C."/>
            <person name="Ng V."/>
            <person name="Clum A."/>
            <person name="Ohm R."/>
            <person name="Martin F."/>
            <person name="Silar P."/>
            <person name="Natvig D."/>
            <person name="Lalanne C."/>
            <person name="Gautier V."/>
            <person name="Ament-Velasquez S.L."/>
            <person name="Kruys A."/>
            <person name="Hutchinson M.I."/>
            <person name="Powell A.J."/>
            <person name="Barry K."/>
            <person name="Miller A.N."/>
            <person name="Grigoriev I.V."/>
            <person name="Debuchy R."/>
            <person name="Gladieux P."/>
            <person name="Thoren M.H."/>
            <person name="Johannesson H."/>
        </authorList>
    </citation>
    <scope>NUCLEOTIDE SEQUENCE</scope>
    <source>
        <strain evidence="2">CBS 532.94</strain>
    </source>
</reference>
<reference evidence="2" key="1">
    <citation type="journal article" date="2023" name="Mol. Phylogenet. Evol.">
        <title>Genome-scale phylogeny and comparative genomics of the fungal order Sordariales.</title>
        <authorList>
            <person name="Hensen N."/>
            <person name="Bonometti L."/>
            <person name="Westerberg I."/>
            <person name="Brannstrom I.O."/>
            <person name="Guillou S."/>
            <person name="Cros-Aarteil S."/>
            <person name="Calhoun S."/>
            <person name="Haridas S."/>
            <person name="Kuo A."/>
            <person name="Mondo S."/>
            <person name="Pangilinan J."/>
            <person name="Riley R."/>
            <person name="LaButti K."/>
            <person name="Andreopoulos B."/>
            <person name="Lipzen A."/>
            <person name="Chen C."/>
            <person name="Yan M."/>
            <person name="Daum C."/>
            <person name="Ng V."/>
            <person name="Clum A."/>
            <person name="Steindorff A."/>
            <person name="Ohm R.A."/>
            <person name="Martin F."/>
            <person name="Silar P."/>
            <person name="Natvig D.O."/>
            <person name="Lalanne C."/>
            <person name="Gautier V."/>
            <person name="Ament-Velasquez S.L."/>
            <person name="Kruys A."/>
            <person name="Hutchinson M.I."/>
            <person name="Powell A.J."/>
            <person name="Barry K."/>
            <person name="Miller A.N."/>
            <person name="Grigoriev I.V."/>
            <person name="Debuchy R."/>
            <person name="Gladieux P."/>
            <person name="Hiltunen Thoren M."/>
            <person name="Johannesson H."/>
        </authorList>
    </citation>
    <scope>NUCLEOTIDE SEQUENCE</scope>
    <source>
        <strain evidence="2">CBS 532.94</strain>
    </source>
</reference>
<dbReference type="Gene3D" id="3.30.565.10">
    <property type="entry name" value="Histidine kinase-like ATPase, C-terminal domain"/>
    <property type="match status" value="1"/>
</dbReference>
<protein>
    <recommendedName>
        <fullName evidence="4">Protein NO VEIN C-terminal domain-containing protein</fullName>
    </recommendedName>
</protein>
<sequence length="1777" mass="201276">MSSTDEAREAVMAIAKRNGFVKAEVWDRLESWDPDTRRELEEAIRTLSSTAAHSIKTLAKNIYGSGARFVFELLQNADDNRFTRARETGALPYFAFAVHPRHIIVECNEDGFTKNDLEAICTVGRSTKSANYGYIGAKGIGFKSVFIAAWKVHIQSGHFSFYFKHDKGDPGLGMVTPIWEDGAEELPSPLTRMTLYLHDKGDPSELEHLRSIISEQLSALQPTCLLFLRNLKQIRVTFYGEDGQLKRARQFRLGDGIDHHSVFLETVITNGRGEETTEKRHYHVTRHLARNLARSENRDLPGAENHPESSSRAEVVLAFPLTEYSQPIIERQEVFAFLPLRESPFKFLIHSDFDTTASRQDINTTSKRNTDLLKGIAAAFVTAVQEFCEHGALCYSWPEFLPGPDDTGVFWSELIEMIKTRLRATPVLRSRHRSDLRKIRDVVILPQWARDQRGEPLMDDRDRDPFLSDGYRSKFYTPLRQYGLQPMGMDMFLDLLAADLQRPDSRMKSASTNQEWHYAVAQALSTCFTKNWPASVERLKSMPLLPLRHGSWVTARDRRFYLPETKGIPIPPGVDFNVLDPAAVANAKRKQLFLLLGARKAKVARVRASVLANYQSSDAQVDIVTSKAHLDFLYLTHDPNEDPNQVRDELRQVYLHTDTRGIVRNPRDEDLYLPLGHRYGPEALLQRTAEAPGLPVLFVNTAYLVDLPYLPPPPHPTWLVWLCDFVGFRERLRLVSPAGDALSETVSYVATHRPKEFLGLLKYLWQYEGSDISSSVILKRELSGISAELLCGGEARFPGLPLHETWLPIQDLKQERWRYMKDTEPFPFLDLGETTSEEELNTQWMFLHWHLSVGKDDNLKFFLDIAFWINNASPGSPPASASQRMLDLYTMIDAKYQVATDQQSARNLIRKYFWDNITNVFIPANDRKEAQWAQVDECLWDAPACIVLKHPLLHLYGNALGTPPDQMERLAHLFRNLLSVPDASWKDITAELEHLKVNNCDDLDCIRDLYCYLNRMEVVAFAEELSQDFEDKGLILAVKNGQTGWYKTSECLWSSTTTIRGKVTLNDEYEELRDFFVDRLGVRTLTLQMVFDELLRTTPGTPVDEVKHTLWSFNALLQIEPDRPSPKRLLRARIFPVRCGDDAPVLKSTRTDFALIDREHLAEKFWGKINVLDFTLEQVRQLQPFIEWAGLQPRYLSAAVKQITSRPPEGGRTRPISVPERNLKGKAHALLRIAKMFNSPRYQADPAALYRLLRAAGVLETDGIHSALTISQNGKAIEVLEEDGDQVHIEDDPSSGLKLYVPMDETSQDVCFASSLPLRLADWLMRDPDTQIPERVCEDALVTSLTALLGARLSAVDRILDLQGIVRVDIPDESDSVGNDSSVDGNDVVNEEYSANEDAVEEDAVDEEDSLDEEDAVGEDAVEEVAAEEEAAEEDAVAEDAANEDVIDEDATSIDENEALEDDQRPETHGSIITGSPSNGGGMTPATSGFRETPTPYLGSDDLDAPVEQIVAQPTYTAAHASMSAVPLLHRAPHPHEQLPGEDRHYRRLLDRVVAAARNATLPRQGAFAMDSLRNALPRDEIISFDGLDAMSRFRSSSQLERDKKIGAAGELYAFELLSGLDPALPAWSRANWQSTIRKYTTIHPDYSDMEPWERRETADIVYEDVESVLTEWLIDCGYLDRAHWQDARPRYYIEVKTTTGPSVTPFYMSRRQFELMRAVHSDAEERSRVYMIFRVYGLESERIGMHVYLDPEYLRLDGQLVFTGEVWSVTPGSGQL</sequence>
<feature type="region of interest" description="Disordered" evidence="1">
    <location>
        <begin position="1371"/>
        <end position="1502"/>
    </location>
</feature>
<gene>
    <name evidence="2" type="ORF">C8A03DRAFT_36794</name>
</gene>
<dbReference type="InterPro" id="IPR036890">
    <property type="entry name" value="HATPase_C_sf"/>
</dbReference>
<feature type="compositionally biased region" description="Low complexity" evidence="1">
    <location>
        <begin position="1376"/>
        <end position="1388"/>
    </location>
</feature>
<dbReference type="Proteomes" id="UP001303760">
    <property type="component" value="Unassembled WGS sequence"/>
</dbReference>
<dbReference type="PANTHER" id="PTHR32387:SF0">
    <property type="entry name" value="PROTEIN NO VEIN"/>
    <property type="match status" value="1"/>
</dbReference>
<keyword evidence="3" id="KW-1185">Reference proteome</keyword>
<organism evidence="2 3">
    <name type="scientific">Achaetomium macrosporum</name>
    <dbReference type="NCBI Taxonomy" id="79813"/>
    <lineage>
        <taxon>Eukaryota</taxon>
        <taxon>Fungi</taxon>
        <taxon>Dikarya</taxon>
        <taxon>Ascomycota</taxon>
        <taxon>Pezizomycotina</taxon>
        <taxon>Sordariomycetes</taxon>
        <taxon>Sordariomycetidae</taxon>
        <taxon>Sordariales</taxon>
        <taxon>Chaetomiaceae</taxon>
        <taxon>Achaetomium</taxon>
    </lineage>
</organism>